<evidence type="ECO:0000313" key="8">
    <source>
        <dbReference type="EMBL" id="MDT0546999.1"/>
    </source>
</evidence>
<dbReference type="InterPro" id="IPR036849">
    <property type="entry name" value="Enolase-like_C_sf"/>
</dbReference>
<comment type="cofactor">
    <cofactor evidence="1">
        <name>a divalent metal cation</name>
        <dbReference type="ChEBI" id="CHEBI:60240"/>
    </cofactor>
</comment>
<evidence type="ECO:0000313" key="9">
    <source>
        <dbReference type="Proteomes" id="UP001180754"/>
    </source>
</evidence>
<keyword evidence="4 8" id="KW-0456">Lyase</keyword>
<dbReference type="InterPro" id="IPR010197">
    <property type="entry name" value="OSBS/NAAAR"/>
</dbReference>
<dbReference type="InterPro" id="IPR013342">
    <property type="entry name" value="Mandelate_racemase_C"/>
</dbReference>
<organism evidence="8 9">
    <name type="scientific">Streptomyces lonegramiae</name>
    <dbReference type="NCBI Taxonomy" id="3075524"/>
    <lineage>
        <taxon>Bacteria</taxon>
        <taxon>Bacillati</taxon>
        <taxon>Actinomycetota</taxon>
        <taxon>Actinomycetes</taxon>
        <taxon>Kitasatosporales</taxon>
        <taxon>Streptomycetaceae</taxon>
        <taxon>Streptomyces</taxon>
    </lineage>
</organism>
<dbReference type="SMART" id="SM00922">
    <property type="entry name" value="MR_MLE"/>
    <property type="match status" value="1"/>
</dbReference>
<dbReference type="Pfam" id="PF13378">
    <property type="entry name" value="MR_MLE_C"/>
    <property type="match status" value="1"/>
</dbReference>
<dbReference type="Pfam" id="PF02746">
    <property type="entry name" value="MR_MLE_N"/>
    <property type="match status" value="1"/>
</dbReference>
<dbReference type="Gene3D" id="3.30.390.10">
    <property type="entry name" value="Enolase-like, N-terminal domain"/>
    <property type="match status" value="1"/>
</dbReference>
<dbReference type="InterPro" id="IPR029017">
    <property type="entry name" value="Enolase-like_N"/>
</dbReference>
<feature type="domain" description="Mandelate racemase/muconate lactonizing enzyme C-terminal" evidence="7">
    <location>
        <begin position="142"/>
        <end position="235"/>
    </location>
</feature>
<dbReference type="PANTHER" id="PTHR48073">
    <property type="entry name" value="O-SUCCINYLBENZOATE SYNTHASE-RELATED"/>
    <property type="match status" value="1"/>
</dbReference>
<evidence type="ECO:0000256" key="5">
    <source>
        <dbReference type="ARBA" id="ARBA00029491"/>
    </source>
</evidence>
<dbReference type="PANTHER" id="PTHR48073:SF5">
    <property type="entry name" value="O-SUCCINYLBENZOATE SYNTHASE"/>
    <property type="match status" value="1"/>
</dbReference>
<dbReference type="SFLD" id="SFLDG00180">
    <property type="entry name" value="muconate_cycloisomerase"/>
    <property type="match status" value="1"/>
</dbReference>
<dbReference type="Proteomes" id="UP001180754">
    <property type="component" value="Unassembled WGS sequence"/>
</dbReference>
<dbReference type="SFLD" id="SFLDF00009">
    <property type="entry name" value="o-succinylbenzoate_synthase"/>
    <property type="match status" value="1"/>
</dbReference>
<gene>
    <name evidence="8" type="primary">menC</name>
    <name evidence="8" type="ORF">RND15_30485</name>
</gene>
<evidence type="ECO:0000259" key="7">
    <source>
        <dbReference type="SMART" id="SM00922"/>
    </source>
</evidence>
<evidence type="ECO:0000256" key="4">
    <source>
        <dbReference type="ARBA" id="ARBA00023239"/>
    </source>
</evidence>
<keyword evidence="2" id="KW-0479">Metal-binding</keyword>
<dbReference type="SUPFAM" id="SSF54826">
    <property type="entry name" value="Enolase N-terminal domain-like"/>
    <property type="match status" value="1"/>
</dbReference>
<evidence type="ECO:0000256" key="1">
    <source>
        <dbReference type="ARBA" id="ARBA00001968"/>
    </source>
</evidence>
<name>A0ABU2XM64_9ACTN</name>
<dbReference type="InterPro" id="IPR029065">
    <property type="entry name" value="Enolase_C-like"/>
</dbReference>
<dbReference type="Gene3D" id="3.20.20.120">
    <property type="entry name" value="Enolase-like C-terminal domain"/>
    <property type="match status" value="1"/>
</dbReference>
<reference evidence="8" key="1">
    <citation type="submission" date="2024-05" db="EMBL/GenBank/DDBJ databases">
        <title>30 novel species of actinomycetes from the DSMZ collection.</title>
        <authorList>
            <person name="Nouioui I."/>
        </authorList>
    </citation>
    <scope>NUCLEOTIDE SEQUENCE</scope>
    <source>
        <strain evidence="8">DSM 41529</strain>
    </source>
</reference>
<proteinExistence type="predicted"/>
<dbReference type="InterPro" id="IPR013341">
    <property type="entry name" value="Mandelate_racemase_N_dom"/>
</dbReference>
<dbReference type="RefSeq" id="WP_311727502.1">
    <property type="nucleotide sequence ID" value="NZ_JAVRFD010000017.1"/>
</dbReference>
<evidence type="ECO:0000256" key="6">
    <source>
        <dbReference type="NCBIfam" id="TIGR01928"/>
    </source>
</evidence>
<dbReference type="GO" id="GO:0043748">
    <property type="term" value="F:O-succinylbenzoate synthase activity"/>
    <property type="evidence" value="ECO:0007669"/>
    <property type="project" value="UniProtKB-EC"/>
</dbReference>
<dbReference type="NCBIfam" id="TIGR01928">
    <property type="entry name" value="menC_lowGC_arch"/>
    <property type="match status" value="1"/>
</dbReference>
<dbReference type="EC" id="4.2.1.113" evidence="5 6"/>
<dbReference type="SUPFAM" id="SSF51604">
    <property type="entry name" value="Enolase C-terminal domain-like"/>
    <property type="match status" value="1"/>
</dbReference>
<evidence type="ECO:0000256" key="3">
    <source>
        <dbReference type="ARBA" id="ARBA00022842"/>
    </source>
</evidence>
<comment type="caution">
    <text evidence="8">The sequence shown here is derived from an EMBL/GenBank/DDBJ whole genome shotgun (WGS) entry which is preliminary data.</text>
</comment>
<sequence length="370" mass="39871">MKIEHIELLHVHIPLVTPFRTSFGTMTSKDTFLLHVTTDGAEGWSEFAADPEPLYCSEFVAGAEIVLAEHLVPRVTALPEVSSAALAPAMAGVKGHLLAKAALETALLDAELRTHGMPIATLLGSVRDRVPAGVSVGISGSVPRLLDEVGTYLAEGYLRIKLKIEPGWDIEPVRAVRERFGDDLPLQVDANTAYTLADAEHLRALDEFGLLLIEQPLDEDDMYGHARLAERLRTPVCLDESITSARAAATAIALGACRVINVKPARVGGYLEARRIHDVAMAHGVPVWCGGMLETGVGRAPNLALAALPGFTLPGDTSASSRYFAEDITEPFTLVDGHMRVPTAPGIGTDPLPEVLRRFTASRRTLYRRP</sequence>
<protein>
    <recommendedName>
        <fullName evidence="5 6">o-succinylbenzoate synthase</fullName>
        <ecNumber evidence="5 6">4.2.1.113</ecNumber>
    </recommendedName>
</protein>
<evidence type="ECO:0000256" key="2">
    <source>
        <dbReference type="ARBA" id="ARBA00022723"/>
    </source>
</evidence>
<dbReference type="CDD" id="cd03317">
    <property type="entry name" value="NAAAR"/>
    <property type="match status" value="1"/>
</dbReference>
<keyword evidence="9" id="KW-1185">Reference proteome</keyword>
<accession>A0ABU2XM64</accession>
<dbReference type="SFLD" id="SFLDS00001">
    <property type="entry name" value="Enolase"/>
    <property type="match status" value="1"/>
</dbReference>
<keyword evidence="3" id="KW-0460">Magnesium</keyword>
<dbReference type="EMBL" id="JAVRFD010000017">
    <property type="protein sequence ID" value="MDT0546999.1"/>
    <property type="molecule type" value="Genomic_DNA"/>
</dbReference>